<dbReference type="InterPro" id="IPR043519">
    <property type="entry name" value="NT_sf"/>
</dbReference>
<keyword evidence="7" id="KW-0460">Magnesium</keyword>
<comment type="cofactor">
    <cofactor evidence="1">
        <name>Mg(2+)</name>
        <dbReference type="ChEBI" id="CHEBI:18420"/>
    </cofactor>
</comment>
<dbReference type="Pfam" id="PF12627">
    <property type="entry name" value="PolyA_pol_RNAbd"/>
    <property type="match status" value="1"/>
</dbReference>
<dbReference type="STRING" id="1447782.SAMN05444417_2517"/>
<evidence type="ECO:0000313" key="11">
    <source>
        <dbReference type="EMBL" id="SHJ01523.1"/>
    </source>
</evidence>
<dbReference type="GO" id="GO:0016779">
    <property type="term" value="F:nucleotidyltransferase activity"/>
    <property type="evidence" value="ECO:0007669"/>
    <property type="project" value="UniProtKB-KW"/>
</dbReference>
<dbReference type="RefSeq" id="WP_073331030.1">
    <property type="nucleotide sequence ID" value="NZ_FQYO01000004.1"/>
</dbReference>
<proteinExistence type="inferred from homology"/>
<dbReference type="OrthoDB" id="9805698at2"/>
<evidence type="ECO:0000256" key="3">
    <source>
        <dbReference type="ARBA" id="ARBA00022694"/>
    </source>
</evidence>
<dbReference type="EMBL" id="FQYO01000004">
    <property type="protein sequence ID" value="SHJ01523.1"/>
    <property type="molecule type" value="Genomic_DNA"/>
</dbReference>
<dbReference type="SUPFAM" id="SSF81301">
    <property type="entry name" value="Nucleotidyltransferase"/>
    <property type="match status" value="1"/>
</dbReference>
<evidence type="ECO:0000256" key="8">
    <source>
        <dbReference type="RuleBase" id="RU003953"/>
    </source>
</evidence>
<name>A0A1M6FV17_9RHOB</name>
<dbReference type="PANTHER" id="PTHR46173:SF1">
    <property type="entry name" value="CCA TRNA NUCLEOTIDYLTRANSFERASE 1, MITOCHONDRIAL"/>
    <property type="match status" value="1"/>
</dbReference>
<dbReference type="GO" id="GO:0000166">
    <property type="term" value="F:nucleotide binding"/>
    <property type="evidence" value="ECO:0007669"/>
    <property type="project" value="UniProtKB-KW"/>
</dbReference>
<evidence type="ECO:0000259" key="10">
    <source>
        <dbReference type="Pfam" id="PF12627"/>
    </source>
</evidence>
<keyword evidence="5" id="KW-0479">Metal-binding</keyword>
<keyword evidence="2 8" id="KW-0808">Transferase</keyword>
<evidence type="ECO:0000256" key="7">
    <source>
        <dbReference type="ARBA" id="ARBA00022842"/>
    </source>
</evidence>
<dbReference type="PANTHER" id="PTHR46173">
    <property type="entry name" value="CCA TRNA NUCLEOTIDYLTRANSFERASE 1, MITOCHONDRIAL"/>
    <property type="match status" value="1"/>
</dbReference>
<dbReference type="SUPFAM" id="SSF81891">
    <property type="entry name" value="Poly A polymerase C-terminal region-like"/>
    <property type="match status" value="1"/>
</dbReference>
<reference evidence="11 12" key="1">
    <citation type="submission" date="2016-11" db="EMBL/GenBank/DDBJ databases">
        <authorList>
            <person name="Jaros S."/>
            <person name="Januszkiewicz K."/>
            <person name="Wedrychowicz H."/>
        </authorList>
    </citation>
    <scope>NUCLEOTIDE SEQUENCE [LARGE SCALE GENOMIC DNA]</scope>
    <source>
        <strain evidence="11 12">DSM 100565</strain>
    </source>
</reference>
<sequence>MQVEAEWLSAPGARAVMRMLTGAGHQAWFVGGCVRNAALGAGASDVDIATDARPERVMELARDAGLKPVPTGVAHGTVTVVADGVPYEVTTFRRDVETDGRRAVVAFSDDLEEDARRRDFTMNALYADAAGAVRDPVGGLPDLAARHLRFIGDPALRIREDYLRILRFFRFHAWYGDPDGGIDAEGLAACAELADGIDTLSRERVGAEMVKLLGAPDPAPALGAMGAAGVLLRVLPGADPVSVARLVHLEPNLRLTPDPMRRLAAAGGQGRDDLRLPKAELRRAGTTRAAALSDDPPAVLGYRHGAAAGADALAVRQALIGQPIPPGALATLEDGAGRTCPVTAADLMPDLSGPALGARLNRLESAWLASGFTLGRDALLALPDEDG</sequence>
<keyword evidence="4" id="KW-0548">Nucleotidyltransferase</keyword>
<accession>A0A1M6FV17</accession>
<evidence type="ECO:0000256" key="2">
    <source>
        <dbReference type="ARBA" id="ARBA00022679"/>
    </source>
</evidence>
<evidence type="ECO:0000256" key="5">
    <source>
        <dbReference type="ARBA" id="ARBA00022723"/>
    </source>
</evidence>
<evidence type="ECO:0000259" key="9">
    <source>
        <dbReference type="Pfam" id="PF01743"/>
    </source>
</evidence>
<comment type="similarity">
    <text evidence="8">Belongs to the tRNA nucleotidyltransferase/poly(A) polymerase family.</text>
</comment>
<dbReference type="InterPro" id="IPR002646">
    <property type="entry name" value="PolA_pol_head_dom"/>
</dbReference>
<evidence type="ECO:0000256" key="1">
    <source>
        <dbReference type="ARBA" id="ARBA00001946"/>
    </source>
</evidence>
<keyword evidence="12" id="KW-1185">Reference proteome</keyword>
<dbReference type="Proteomes" id="UP000184292">
    <property type="component" value="Unassembled WGS sequence"/>
</dbReference>
<evidence type="ECO:0000256" key="6">
    <source>
        <dbReference type="ARBA" id="ARBA00022741"/>
    </source>
</evidence>
<evidence type="ECO:0000256" key="4">
    <source>
        <dbReference type="ARBA" id="ARBA00022695"/>
    </source>
</evidence>
<dbReference type="GO" id="GO:0008033">
    <property type="term" value="P:tRNA processing"/>
    <property type="evidence" value="ECO:0007669"/>
    <property type="project" value="UniProtKB-KW"/>
</dbReference>
<feature type="domain" description="Poly A polymerase head" evidence="9">
    <location>
        <begin position="27"/>
        <end position="149"/>
    </location>
</feature>
<dbReference type="Gene3D" id="3.30.460.10">
    <property type="entry name" value="Beta Polymerase, domain 2"/>
    <property type="match status" value="1"/>
</dbReference>
<dbReference type="InterPro" id="IPR050264">
    <property type="entry name" value="Bact_CCA-adding_enz_type3_sf"/>
</dbReference>
<organism evidence="11 12">
    <name type="scientific">Wenxinia saemankumensis</name>
    <dbReference type="NCBI Taxonomy" id="1447782"/>
    <lineage>
        <taxon>Bacteria</taxon>
        <taxon>Pseudomonadati</taxon>
        <taxon>Pseudomonadota</taxon>
        <taxon>Alphaproteobacteria</taxon>
        <taxon>Rhodobacterales</taxon>
        <taxon>Roseobacteraceae</taxon>
        <taxon>Wenxinia</taxon>
    </lineage>
</organism>
<evidence type="ECO:0000313" key="12">
    <source>
        <dbReference type="Proteomes" id="UP000184292"/>
    </source>
</evidence>
<dbReference type="Pfam" id="PF01743">
    <property type="entry name" value="PolyA_pol"/>
    <property type="match status" value="1"/>
</dbReference>
<dbReference type="GO" id="GO:0046872">
    <property type="term" value="F:metal ion binding"/>
    <property type="evidence" value="ECO:0007669"/>
    <property type="project" value="UniProtKB-KW"/>
</dbReference>
<protein>
    <submittedName>
        <fullName evidence="11">Poly(A) polymerase</fullName>
    </submittedName>
</protein>
<keyword evidence="8" id="KW-0694">RNA-binding</keyword>
<gene>
    <name evidence="11" type="ORF">SAMN05444417_2517</name>
</gene>
<dbReference type="Gene3D" id="1.10.3090.10">
    <property type="entry name" value="cca-adding enzyme, domain 2"/>
    <property type="match status" value="1"/>
</dbReference>
<feature type="domain" description="tRNA nucleotidyltransferase/poly(A) polymerase RNA and SrmB- binding" evidence="10">
    <location>
        <begin position="182"/>
        <end position="239"/>
    </location>
</feature>
<dbReference type="AlphaFoldDB" id="A0A1M6FV17"/>
<dbReference type="GO" id="GO:0000049">
    <property type="term" value="F:tRNA binding"/>
    <property type="evidence" value="ECO:0007669"/>
    <property type="project" value="TreeGrafter"/>
</dbReference>
<keyword evidence="3" id="KW-0819">tRNA processing</keyword>
<dbReference type="CDD" id="cd05398">
    <property type="entry name" value="NT_ClassII-CCAase"/>
    <property type="match status" value="1"/>
</dbReference>
<dbReference type="InterPro" id="IPR032828">
    <property type="entry name" value="PolyA_RNA-bd"/>
</dbReference>
<keyword evidence="6" id="KW-0547">Nucleotide-binding</keyword>